<dbReference type="GO" id="GO:0006396">
    <property type="term" value="P:RNA processing"/>
    <property type="evidence" value="ECO:0007669"/>
    <property type="project" value="InterPro"/>
</dbReference>
<evidence type="ECO:0000256" key="2">
    <source>
        <dbReference type="ARBA" id="ARBA00022490"/>
    </source>
</evidence>
<organism evidence="6 7">
    <name type="scientific">Wickerhamomyces mucosus</name>
    <dbReference type="NCBI Taxonomy" id="1378264"/>
    <lineage>
        <taxon>Eukaryota</taxon>
        <taxon>Fungi</taxon>
        <taxon>Dikarya</taxon>
        <taxon>Ascomycota</taxon>
        <taxon>Saccharomycotina</taxon>
        <taxon>Saccharomycetes</taxon>
        <taxon>Phaffomycetales</taxon>
        <taxon>Wickerhamomycetaceae</taxon>
        <taxon>Wickerhamomyces</taxon>
    </lineage>
</organism>
<feature type="domain" description="Exosome complex component CSL4 C-terminal" evidence="4">
    <location>
        <begin position="103"/>
        <end position="210"/>
    </location>
</feature>
<dbReference type="AlphaFoldDB" id="A0A9P8PQV4"/>
<proteinExistence type="predicted"/>
<dbReference type="Pfam" id="PF10447">
    <property type="entry name" value="EXOSC1"/>
    <property type="match status" value="1"/>
</dbReference>
<accession>A0A9P8PQV4</accession>
<dbReference type="InterPro" id="IPR019495">
    <property type="entry name" value="EXOSC1_C"/>
</dbReference>
<dbReference type="GO" id="GO:0000176">
    <property type="term" value="C:nuclear exosome (RNase complex)"/>
    <property type="evidence" value="ECO:0007669"/>
    <property type="project" value="TreeGrafter"/>
</dbReference>
<evidence type="ECO:0000256" key="1">
    <source>
        <dbReference type="ARBA" id="ARBA00004604"/>
    </source>
</evidence>
<comment type="caution">
    <text evidence="6">The sequence shown here is derived from an EMBL/GenBank/DDBJ whole genome shotgun (WGS) entry which is preliminary data.</text>
</comment>
<keyword evidence="2" id="KW-0963">Cytoplasm</keyword>
<dbReference type="InterPro" id="IPR048626">
    <property type="entry name" value="CSL4_N"/>
</dbReference>
<dbReference type="Gene3D" id="2.40.50.880">
    <property type="match status" value="1"/>
</dbReference>
<keyword evidence="3" id="KW-0271">Exosome</keyword>
<dbReference type="InterPro" id="IPR012340">
    <property type="entry name" value="NA-bd_OB-fold"/>
</dbReference>
<name>A0A9P8PQV4_9ASCO</name>
<dbReference type="Proteomes" id="UP000769528">
    <property type="component" value="Unassembled WGS sequence"/>
</dbReference>
<sequence>MTIDIPKYTFPGQPLSPVYQSSNNKSIIEYIPGNGTILSKINNIDVINSTLLGNVKVNEVLLTDEEVAEKTISQKFKIEVINNKQNEYSELNDNGIIINNTYLPKEGDIVLVRVLKISLKQANVEIIAIENSGNISKESGIGMNGYQQSNVTSGSNGQFLSIINNGLNESGENFRGIIRVQDIRSTEKDKVKIVESFKPNDIIRAKVLSIGDGQNYYLTTNENEFGVVFAKSQNGNGQLMYPIDWQNMIVPSTGEIELRKCAKPF</sequence>
<evidence type="ECO:0000313" key="6">
    <source>
        <dbReference type="EMBL" id="KAH3676402.1"/>
    </source>
</evidence>
<gene>
    <name evidence="6" type="ORF">WICMUC_002033</name>
</gene>
<evidence type="ECO:0000256" key="3">
    <source>
        <dbReference type="ARBA" id="ARBA00022835"/>
    </source>
</evidence>
<dbReference type="PANTHER" id="PTHR12686:SF8">
    <property type="entry name" value="EXOSOME COMPLEX COMPONENT CSL4"/>
    <property type="match status" value="1"/>
</dbReference>
<reference evidence="6" key="1">
    <citation type="journal article" date="2021" name="Open Biol.">
        <title>Shared evolutionary footprints suggest mitochondrial oxidative damage underlies multiple complex I losses in fungi.</title>
        <authorList>
            <person name="Schikora-Tamarit M.A."/>
            <person name="Marcet-Houben M."/>
            <person name="Nosek J."/>
            <person name="Gabaldon T."/>
        </authorList>
    </citation>
    <scope>NUCLEOTIDE SEQUENCE</scope>
    <source>
        <strain evidence="6">CBS6341</strain>
    </source>
</reference>
<evidence type="ECO:0000259" key="5">
    <source>
        <dbReference type="Pfam" id="PF21551"/>
    </source>
</evidence>
<feature type="domain" description="Exosome complex component CSL4 N-terminal" evidence="5">
    <location>
        <begin position="10"/>
        <end position="59"/>
    </location>
</feature>
<evidence type="ECO:0000313" key="7">
    <source>
        <dbReference type="Proteomes" id="UP000769528"/>
    </source>
</evidence>
<dbReference type="GO" id="GO:0003723">
    <property type="term" value="F:RNA binding"/>
    <property type="evidence" value="ECO:0007669"/>
    <property type="project" value="InterPro"/>
</dbReference>
<evidence type="ECO:0000259" key="4">
    <source>
        <dbReference type="Pfam" id="PF10447"/>
    </source>
</evidence>
<dbReference type="Gene3D" id="2.40.50.140">
    <property type="entry name" value="Nucleic acid-binding proteins"/>
    <property type="match status" value="1"/>
</dbReference>
<dbReference type="PANTHER" id="PTHR12686">
    <property type="entry name" value="3'-5' EXORIBONUCLEASE CSL4-RELATED"/>
    <property type="match status" value="1"/>
</dbReference>
<dbReference type="EMBL" id="JAEUBF010000637">
    <property type="protein sequence ID" value="KAH3676402.1"/>
    <property type="molecule type" value="Genomic_DNA"/>
</dbReference>
<dbReference type="Pfam" id="PF21551">
    <property type="entry name" value="CSL4_N"/>
    <property type="match status" value="1"/>
</dbReference>
<reference evidence="6" key="2">
    <citation type="submission" date="2021-01" db="EMBL/GenBank/DDBJ databases">
        <authorList>
            <person name="Schikora-Tamarit M.A."/>
        </authorList>
    </citation>
    <scope>NUCLEOTIDE SEQUENCE</scope>
    <source>
        <strain evidence="6">CBS6341</strain>
    </source>
</reference>
<keyword evidence="7" id="KW-1185">Reference proteome</keyword>
<dbReference type="InterPro" id="IPR039771">
    <property type="entry name" value="Csl4"/>
</dbReference>
<dbReference type="GO" id="GO:0005730">
    <property type="term" value="C:nucleolus"/>
    <property type="evidence" value="ECO:0007669"/>
    <property type="project" value="UniProtKB-SubCell"/>
</dbReference>
<dbReference type="SUPFAM" id="SSF50249">
    <property type="entry name" value="Nucleic acid-binding proteins"/>
    <property type="match status" value="1"/>
</dbReference>
<protein>
    <recommendedName>
        <fullName evidence="8">Exosome complex component CSL4 C-terminal domain-containing protein</fullName>
    </recommendedName>
</protein>
<dbReference type="GO" id="GO:0005737">
    <property type="term" value="C:cytoplasm"/>
    <property type="evidence" value="ECO:0007669"/>
    <property type="project" value="TreeGrafter"/>
</dbReference>
<comment type="subcellular location">
    <subcellularLocation>
        <location evidence="1">Nucleus</location>
        <location evidence="1">Nucleolus</location>
    </subcellularLocation>
</comment>
<dbReference type="OrthoDB" id="440760at2759"/>
<evidence type="ECO:0008006" key="8">
    <source>
        <dbReference type="Google" id="ProtNLM"/>
    </source>
</evidence>